<keyword evidence="8" id="KW-1185">Reference proteome</keyword>
<evidence type="ECO:0000256" key="2">
    <source>
        <dbReference type="ARBA" id="ARBA00022448"/>
    </source>
</evidence>
<evidence type="ECO:0000313" key="7">
    <source>
        <dbReference type="EMBL" id="EGR30235.1"/>
    </source>
</evidence>
<feature type="transmembrane region" description="Helical" evidence="6">
    <location>
        <begin position="244"/>
        <end position="265"/>
    </location>
</feature>
<feature type="transmembrane region" description="Helical" evidence="6">
    <location>
        <begin position="12"/>
        <end position="30"/>
    </location>
</feature>
<evidence type="ECO:0000256" key="6">
    <source>
        <dbReference type="SAM" id="Phobius"/>
    </source>
</evidence>
<feature type="transmembrane region" description="Helical" evidence="6">
    <location>
        <begin position="397"/>
        <end position="416"/>
    </location>
</feature>
<dbReference type="AlphaFoldDB" id="G0QX24"/>
<dbReference type="RefSeq" id="XP_004031831.1">
    <property type="nucleotide sequence ID" value="XM_004031783.1"/>
</dbReference>
<comment type="subcellular location">
    <subcellularLocation>
        <location evidence="1">Membrane</location>
        <topology evidence="1">Multi-pass membrane protein</topology>
    </subcellularLocation>
</comment>
<dbReference type="GO" id="GO:0016020">
    <property type="term" value="C:membrane"/>
    <property type="evidence" value="ECO:0007669"/>
    <property type="project" value="UniProtKB-SubCell"/>
</dbReference>
<dbReference type="EC" id="1.6.5.3" evidence="7"/>
<dbReference type="InParanoid" id="G0QX24"/>
<evidence type="ECO:0000256" key="5">
    <source>
        <dbReference type="ARBA" id="ARBA00023136"/>
    </source>
</evidence>
<dbReference type="GeneID" id="14906352"/>
<sequence length="424" mass="48363">MAAAKEAQNTLIGVVLVKFGLGAIGIWGVANTYFFSYFLKYNPELKLSEFNFLVTVAAIPMIIITLFSLQVCEKYGFEKIIKITMIINPICVLIGSYQKNFYIFAAFNTLISSISFGITAMPMLYCLWSHFPSKTGNTTGIALASFGLATFFYSLIVTFIVNPQNLPANIEYEEGTQVKYYFNDIFAKQNVQNIQKINEQQMTKSKSDSHLFKPTNQLKNQNYQDDVNIEILNLKEAIKTQPFILIYVSTFFLSCFSLFISLNYKTYGLTKINDDHFLTYLISITTIVSSLSNILWGYLVDRYQFRSVYIFLICIILISGFIFPIISSNIFGFSIIYQILGSTERGLYTIIGPGLVQIYGIKLGSELFPIKSTSFFLALVLVPVIQVFLLKRYTYDQIIHIFNFGIAISLILSFKLKNKYNYYN</sequence>
<evidence type="ECO:0000256" key="4">
    <source>
        <dbReference type="ARBA" id="ARBA00022989"/>
    </source>
</evidence>
<feature type="transmembrane region" description="Helical" evidence="6">
    <location>
        <begin position="308"/>
        <end position="333"/>
    </location>
</feature>
<feature type="transmembrane region" description="Helical" evidence="6">
    <location>
        <begin position="50"/>
        <end position="68"/>
    </location>
</feature>
<protein>
    <submittedName>
        <fullName evidence="7">Major facilitator superfamily protein, putative</fullName>
        <ecNumber evidence="7">1.6.5.3</ecNumber>
    </submittedName>
</protein>
<dbReference type="InterPro" id="IPR036259">
    <property type="entry name" value="MFS_trans_sf"/>
</dbReference>
<dbReference type="EMBL" id="GL984029">
    <property type="protein sequence ID" value="EGR30235.1"/>
    <property type="molecule type" value="Genomic_DNA"/>
</dbReference>
<feature type="transmembrane region" description="Helical" evidence="6">
    <location>
        <begin position="373"/>
        <end position="390"/>
    </location>
</feature>
<evidence type="ECO:0000313" key="8">
    <source>
        <dbReference type="Proteomes" id="UP000008983"/>
    </source>
</evidence>
<name>G0QX24_ICHMU</name>
<dbReference type="PANTHER" id="PTHR43385:SF1">
    <property type="entry name" value="RIBOFLAVIN TRANSPORTER RIBJ"/>
    <property type="match status" value="1"/>
</dbReference>
<organism evidence="7 8">
    <name type="scientific">Ichthyophthirius multifiliis</name>
    <name type="common">White spot disease agent</name>
    <name type="synonym">Ich</name>
    <dbReference type="NCBI Taxonomy" id="5932"/>
    <lineage>
        <taxon>Eukaryota</taxon>
        <taxon>Sar</taxon>
        <taxon>Alveolata</taxon>
        <taxon>Ciliophora</taxon>
        <taxon>Intramacronucleata</taxon>
        <taxon>Oligohymenophorea</taxon>
        <taxon>Hymenostomatida</taxon>
        <taxon>Ophryoglenina</taxon>
        <taxon>Ichthyophthirius</taxon>
    </lineage>
</organism>
<dbReference type="GO" id="GO:0016491">
    <property type="term" value="F:oxidoreductase activity"/>
    <property type="evidence" value="ECO:0007669"/>
    <property type="project" value="UniProtKB-KW"/>
</dbReference>
<accession>G0QX24</accession>
<evidence type="ECO:0000256" key="3">
    <source>
        <dbReference type="ARBA" id="ARBA00022692"/>
    </source>
</evidence>
<keyword evidence="2" id="KW-0813">Transport</keyword>
<gene>
    <name evidence="7" type="ORF">IMG5_137310</name>
</gene>
<dbReference type="OrthoDB" id="291569at2759"/>
<feature type="transmembrane region" description="Helical" evidence="6">
    <location>
        <begin position="140"/>
        <end position="161"/>
    </location>
</feature>
<proteinExistence type="predicted"/>
<dbReference type="Gene3D" id="1.20.1250.20">
    <property type="entry name" value="MFS general substrate transporter like domains"/>
    <property type="match status" value="2"/>
</dbReference>
<dbReference type="InterPro" id="IPR052983">
    <property type="entry name" value="MFS_Riboflavin_Transporter"/>
</dbReference>
<keyword evidence="4 6" id="KW-1133">Transmembrane helix</keyword>
<keyword evidence="3 6" id="KW-0812">Transmembrane</keyword>
<dbReference type="PANTHER" id="PTHR43385">
    <property type="entry name" value="RIBOFLAVIN TRANSPORTER RIBJ"/>
    <property type="match status" value="1"/>
</dbReference>
<keyword evidence="7" id="KW-0560">Oxidoreductase</keyword>
<reference evidence="7 8" key="1">
    <citation type="submission" date="2011-07" db="EMBL/GenBank/DDBJ databases">
        <authorList>
            <person name="Coyne R."/>
            <person name="Brami D."/>
            <person name="Johnson J."/>
            <person name="Hostetler J."/>
            <person name="Hannick L."/>
            <person name="Clark T."/>
            <person name="Cassidy-Hanley D."/>
            <person name="Inman J."/>
        </authorList>
    </citation>
    <scope>NUCLEOTIDE SEQUENCE [LARGE SCALE GENOMIC DNA]</scope>
    <source>
        <strain evidence="7 8">G5</strain>
    </source>
</reference>
<dbReference type="SUPFAM" id="SSF103473">
    <property type="entry name" value="MFS general substrate transporter"/>
    <property type="match status" value="1"/>
</dbReference>
<keyword evidence="5 6" id="KW-0472">Membrane</keyword>
<dbReference type="eggNOG" id="ENOG502SPNQ">
    <property type="taxonomic scope" value="Eukaryota"/>
</dbReference>
<evidence type="ECO:0000256" key="1">
    <source>
        <dbReference type="ARBA" id="ARBA00004141"/>
    </source>
</evidence>
<dbReference type="OMA" id="TMQCASI"/>
<dbReference type="Proteomes" id="UP000008983">
    <property type="component" value="Unassembled WGS sequence"/>
</dbReference>
<feature type="transmembrane region" description="Helical" evidence="6">
    <location>
        <begin position="277"/>
        <end position="296"/>
    </location>
</feature>
<dbReference type="FunCoup" id="G0QX24">
    <property type="interactions" value="1"/>
</dbReference>
<feature type="transmembrane region" description="Helical" evidence="6">
    <location>
        <begin position="103"/>
        <end position="128"/>
    </location>
</feature>